<dbReference type="Proteomes" id="UP001162131">
    <property type="component" value="Unassembled WGS sequence"/>
</dbReference>
<evidence type="ECO:0000313" key="1">
    <source>
        <dbReference type="EMBL" id="CAG9311799.1"/>
    </source>
</evidence>
<keyword evidence="2" id="KW-1185">Reference proteome</keyword>
<proteinExistence type="predicted"/>
<dbReference type="EMBL" id="CAJZBQ010000005">
    <property type="protein sequence ID" value="CAG9311799.1"/>
    <property type="molecule type" value="Genomic_DNA"/>
</dbReference>
<organism evidence="1 2">
    <name type="scientific">Blepharisma stoltei</name>
    <dbReference type="NCBI Taxonomy" id="1481888"/>
    <lineage>
        <taxon>Eukaryota</taxon>
        <taxon>Sar</taxon>
        <taxon>Alveolata</taxon>
        <taxon>Ciliophora</taxon>
        <taxon>Postciliodesmatophora</taxon>
        <taxon>Heterotrichea</taxon>
        <taxon>Heterotrichida</taxon>
        <taxon>Blepharismidae</taxon>
        <taxon>Blepharisma</taxon>
    </lineage>
</organism>
<reference evidence="1" key="1">
    <citation type="submission" date="2021-09" db="EMBL/GenBank/DDBJ databases">
        <authorList>
            <consortium name="AG Swart"/>
            <person name="Singh M."/>
            <person name="Singh A."/>
            <person name="Seah K."/>
            <person name="Emmerich C."/>
        </authorList>
    </citation>
    <scope>NUCLEOTIDE SEQUENCE</scope>
    <source>
        <strain evidence="1">ATCC30299</strain>
    </source>
</reference>
<sequence length="227" mass="26267">MNADSFFIYTSTLDGTPMWIISNWYPHPCTYNPTLPLCKLYISINGALFYTPSHIFTNSCNSQLISTDYFTILRSAFKETSHKCRFFFREDKEENSAEIELHMPMDEAAKLFVSMFKARLEKSFKGDGMQDFLVQAMEVVRFKNEVIDRQNKRVADLTELSVEIDTTRVEVARMREETGLELAAQFLGILNDLKSKEGERSIVVKEEEELNDSLLADLNENSKKRRV</sequence>
<evidence type="ECO:0000313" key="2">
    <source>
        <dbReference type="Proteomes" id="UP001162131"/>
    </source>
</evidence>
<protein>
    <submittedName>
        <fullName evidence="1">Uncharacterized protein</fullName>
    </submittedName>
</protein>
<accession>A0AAU9IJ36</accession>
<comment type="caution">
    <text evidence="1">The sequence shown here is derived from an EMBL/GenBank/DDBJ whole genome shotgun (WGS) entry which is preliminary data.</text>
</comment>
<gene>
    <name evidence="1" type="ORF">BSTOLATCC_MIC5059</name>
</gene>
<dbReference type="AlphaFoldDB" id="A0AAU9IJ36"/>
<name>A0AAU9IJ36_9CILI</name>